<dbReference type="Pfam" id="PF00383">
    <property type="entry name" value="dCMP_cyt_deam_1"/>
    <property type="match status" value="1"/>
</dbReference>
<keyword evidence="8" id="KW-0511">Multifunctional enzyme</keyword>
<keyword evidence="6 11" id="KW-0521">NADP</keyword>
<dbReference type="Pfam" id="PF01872">
    <property type="entry name" value="RibD_C"/>
    <property type="match status" value="1"/>
</dbReference>
<comment type="pathway">
    <text evidence="3 11">Cofactor biosynthesis; riboflavin biosynthesis; 5-amino-6-(D-ribitylamino)uracil from GTP: step 3/4.</text>
</comment>
<reference evidence="13 14" key="1">
    <citation type="submission" date="2020-08" db="EMBL/GenBank/DDBJ databases">
        <title>Genome public.</title>
        <authorList>
            <person name="Liu C."/>
            <person name="Sun Q."/>
        </authorList>
    </citation>
    <scope>NUCLEOTIDE SEQUENCE [LARGE SCALE GENOMIC DNA]</scope>
    <source>
        <strain evidence="13 14">M2</strain>
    </source>
</reference>
<organism evidence="13 14">
    <name type="scientific">Agathobaculum hominis</name>
    <dbReference type="NCBI Taxonomy" id="2763014"/>
    <lineage>
        <taxon>Bacteria</taxon>
        <taxon>Bacillati</taxon>
        <taxon>Bacillota</taxon>
        <taxon>Clostridia</taxon>
        <taxon>Eubacteriales</taxon>
        <taxon>Butyricicoccaceae</taxon>
        <taxon>Agathobaculum</taxon>
    </lineage>
</organism>
<evidence type="ECO:0000313" key="14">
    <source>
        <dbReference type="Proteomes" id="UP000641741"/>
    </source>
</evidence>
<dbReference type="EC" id="3.5.4.26" evidence="11"/>
<keyword evidence="7 11" id="KW-0560">Oxidoreductase</keyword>
<gene>
    <name evidence="13" type="primary">ribD</name>
    <name evidence="13" type="ORF">H8S02_04885</name>
</gene>
<evidence type="ECO:0000256" key="10">
    <source>
        <dbReference type="ARBA" id="ARBA00049886"/>
    </source>
</evidence>
<comment type="similarity">
    <text evidence="4 11">In the N-terminal section; belongs to the cytidine and deoxycytidylate deaminase family.</text>
</comment>
<dbReference type="PANTHER" id="PTHR38011">
    <property type="entry name" value="DIHYDROFOLATE REDUCTASE FAMILY PROTEIN (AFU_ORTHOLOGUE AFUA_8G06820)"/>
    <property type="match status" value="1"/>
</dbReference>
<evidence type="ECO:0000313" key="13">
    <source>
        <dbReference type="EMBL" id="MBC5695281.1"/>
    </source>
</evidence>
<evidence type="ECO:0000256" key="1">
    <source>
        <dbReference type="ARBA" id="ARBA00002151"/>
    </source>
</evidence>
<dbReference type="SUPFAM" id="SSF53927">
    <property type="entry name" value="Cytidine deaminase-like"/>
    <property type="match status" value="1"/>
</dbReference>
<dbReference type="CDD" id="cd01284">
    <property type="entry name" value="Riboflavin_deaminase-reductase"/>
    <property type="match status" value="1"/>
</dbReference>
<dbReference type="InterPro" id="IPR011549">
    <property type="entry name" value="RibD_C"/>
</dbReference>
<evidence type="ECO:0000256" key="11">
    <source>
        <dbReference type="PIRNR" id="PIRNR006769"/>
    </source>
</evidence>
<dbReference type="InterPro" id="IPR024072">
    <property type="entry name" value="DHFR-like_dom_sf"/>
</dbReference>
<dbReference type="NCBIfam" id="TIGR00227">
    <property type="entry name" value="ribD_Cterm"/>
    <property type="match status" value="1"/>
</dbReference>
<keyword evidence="11" id="KW-0862">Zinc</keyword>
<keyword evidence="11" id="KW-0479">Metal-binding</keyword>
<evidence type="ECO:0000256" key="5">
    <source>
        <dbReference type="ARBA" id="ARBA00007417"/>
    </source>
</evidence>
<proteinExistence type="inferred from homology"/>
<dbReference type="PROSITE" id="PS51747">
    <property type="entry name" value="CYT_DCMP_DEAMINASES_2"/>
    <property type="match status" value="1"/>
</dbReference>
<dbReference type="SUPFAM" id="SSF53597">
    <property type="entry name" value="Dihydrofolate reductase-like"/>
    <property type="match status" value="1"/>
</dbReference>
<evidence type="ECO:0000256" key="4">
    <source>
        <dbReference type="ARBA" id="ARBA00005259"/>
    </source>
</evidence>
<dbReference type="Gene3D" id="3.40.140.10">
    <property type="entry name" value="Cytidine Deaminase, domain 2"/>
    <property type="match status" value="1"/>
</dbReference>
<dbReference type="PIRSF" id="PIRSF006769">
    <property type="entry name" value="RibD"/>
    <property type="match status" value="1"/>
</dbReference>
<accession>A0ABR7GLX6</accession>
<dbReference type="PANTHER" id="PTHR38011:SF7">
    <property type="entry name" value="2,5-DIAMINO-6-RIBOSYLAMINO-4(3H)-PYRIMIDINONE 5'-PHOSPHATE REDUCTASE"/>
    <property type="match status" value="1"/>
</dbReference>
<name>A0ABR7GLX6_9FIRM</name>
<comment type="similarity">
    <text evidence="5 11">In the C-terminal section; belongs to the HTP reductase family.</text>
</comment>
<keyword evidence="14" id="KW-1185">Reference proteome</keyword>
<dbReference type="EC" id="1.1.1.193" evidence="11"/>
<dbReference type="NCBIfam" id="TIGR00326">
    <property type="entry name" value="eubact_ribD"/>
    <property type="match status" value="1"/>
</dbReference>
<evidence type="ECO:0000256" key="7">
    <source>
        <dbReference type="ARBA" id="ARBA00023002"/>
    </source>
</evidence>
<dbReference type="Proteomes" id="UP000641741">
    <property type="component" value="Unassembled WGS sequence"/>
</dbReference>
<evidence type="ECO:0000256" key="6">
    <source>
        <dbReference type="ARBA" id="ARBA00022857"/>
    </source>
</evidence>
<comment type="catalytic activity">
    <reaction evidence="9 11">
        <text>5-amino-6-(5-phospho-D-ribitylamino)uracil + NADP(+) = 5-amino-6-(5-phospho-D-ribosylamino)uracil + NADPH + H(+)</text>
        <dbReference type="Rhea" id="RHEA:17845"/>
        <dbReference type="ChEBI" id="CHEBI:15378"/>
        <dbReference type="ChEBI" id="CHEBI:57783"/>
        <dbReference type="ChEBI" id="CHEBI:58349"/>
        <dbReference type="ChEBI" id="CHEBI:58421"/>
        <dbReference type="ChEBI" id="CHEBI:58453"/>
        <dbReference type="EC" id="1.1.1.193"/>
    </reaction>
</comment>
<comment type="catalytic activity">
    <reaction evidence="10 11">
        <text>2,5-diamino-6-hydroxy-4-(5-phosphoribosylamino)-pyrimidine + H2O + H(+) = 5-amino-6-(5-phospho-D-ribosylamino)uracil + NH4(+)</text>
        <dbReference type="Rhea" id="RHEA:21868"/>
        <dbReference type="ChEBI" id="CHEBI:15377"/>
        <dbReference type="ChEBI" id="CHEBI:15378"/>
        <dbReference type="ChEBI" id="CHEBI:28938"/>
        <dbReference type="ChEBI" id="CHEBI:58453"/>
        <dbReference type="ChEBI" id="CHEBI:58614"/>
        <dbReference type="EC" id="3.5.4.26"/>
    </reaction>
</comment>
<dbReference type="GO" id="GO:0008703">
    <property type="term" value="F:5-amino-6-(5-phosphoribosylamino)uracil reductase activity"/>
    <property type="evidence" value="ECO:0007669"/>
    <property type="project" value="UniProtKB-EC"/>
</dbReference>
<comment type="cofactor">
    <cofactor evidence="11">
        <name>Zn(2+)</name>
        <dbReference type="ChEBI" id="CHEBI:29105"/>
    </cofactor>
    <text evidence="11">Binds 1 zinc ion.</text>
</comment>
<evidence type="ECO:0000256" key="8">
    <source>
        <dbReference type="ARBA" id="ARBA00023268"/>
    </source>
</evidence>
<comment type="function">
    <text evidence="1 11">Converts 2,5-diamino-6-(ribosylamino)-4(3h)-pyrimidinone 5'-phosphate into 5-amino-6-(ribosylamino)-2,4(1h,3h)-pyrimidinedione 5'-phosphate.</text>
</comment>
<comment type="pathway">
    <text evidence="2 11">Cofactor biosynthesis; riboflavin biosynthesis; 5-amino-6-(D-ribitylamino)uracil from GTP: step 2/4.</text>
</comment>
<dbReference type="Gene3D" id="3.40.430.10">
    <property type="entry name" value="Dihydrofolate Reductase, subunit A"/>
    <property type="match status" value="1"/>
</dbReference>
<comment type="caution">
    <text evidence="13">The sequence shown here is derived from an EMBL/GenBank/DDBJ whole genome shotgun (WGS) entry which is preliminary data.</text>
</comment>
<dbReference type="GO" id="GO:0008835">
    <property type="term" value="F:diaminohydroxyphosphoribosylaminopyrimidine deaminase activity"/>
    <property type="evidence" value="ECO:0007669"/>
    <property type="project" value="UniProtKB-EC"/>
</dbReference>
<dbReference type="RefSeq" id="WP_186969559.1">
    <property type="nucleotide sequence ID" value="NZ_JACOPK010000003.1"/>
</dbReference>
<dbReference type="InterPro" id="IPR016193">
    <property type="entry name" value="Cytidine_deaminase-like"/>
</dbReference>
<protein>
    <recommendedName>
        <fullName evidence="11">Riboflavin biosynthesis protein RibD</fullName>
    </recommendedName>
    <domain>
        <recommendedName>
            <fullName evidence="11">Diaminohydroxyphosphoribosylaminopyrimidine deaminase</fullName>
            <shortName evidence="11">DRAP deaminase</shortName>
            <ecNumber evidence="11">3.5.4.26</ecNumber>
        </recommendedName>
        <alternativeName>
            <fullName evidence="11">Riboflavin-specific deaminase</fullName>
        </alternativeName>
    </domain>
    <domain>
        <recommendedName>
            <fullName evidence="11">5-amino-6-(5-phosphoribosylamino)uracil reductase</fullName>
            <ecNumber evidence="11">1.1.1.193</ecNumber>
        </recommendedName>
        <alternativeName>
            <fullName evidence="11">HTP reductase</fullName>
        </alternativeName>
    </domain>
</protein>
<evidence type="ECO:0000259" key="12">
    <source>
        <dbReference type="PROSITE" id="PS51747"/>
    </source>
</evidence>
<evidence type="ECO:0000256" key="2">
    <source>
        <dbReference type="ARBA" id="ARBA00004882"/>
    </source>
</evidence>
<sequence length="361" mass="38848">MPDQKEYYMRRALALAARGAGHVDPNPMVGCVIVKDGRIIAEGWHEHIGGLHAERNAFAHCTEDAAGADLYVTLEPCCHWGRTPPCTDAVIEHRIRRVFVGCLDPNPLVAGKGAQILRDAGIEVETGVCEAECREINEVFFHYITHKTPFVVLKYAMTLDGKIAAHTGDSRWVTGEAARRHVHETRNRLSGIMVGVGTVLADDPLLTCRIDGGRNPVRIVCDSHARTPLGSQLVQTANEIPTYVAVTARSERTAALEEKGVRILVCGETDGHVDLTDLMQQLGSAGINGILLEGGSSLAFSALKAGIVRRVQAYIAPKLIGGEDAKSPVGGEGLAKMADALALKNVRSMPLGEDFLIEGRL</sequence>
<keyword evidence="11 13" id="KW-0378">Hydrolase</keyword>
<keyword evidence="11" id="KW-0686">Riboflavin biosynthesis</keyword>
<dbReference type="InterPro" id="IPR050765">
    <property type="entry name" value="Riboflavin_Biosynth_HTPR"/>
</dbReference>
<dbReference type="InterPro" id="IPR002734">
    <property type="entry name" value="RibDG_C"/>
</dbReference>
<feature type="domain" description="CMP/dCMP-type deaminase" evidence="12">
    <location>
        <begin position="3"/>
        <end position="125"/>
    </location>
</feature>
<dbReference type="InterPro" id="IPR004794">
    <property type="entry name" value="Eubact_RibD"/>
</dbReference>
<evidence type="ECO:0000256" key="3">
    <source>
        <dbReference type="ARBA" id="ARBA00004910"/>
    </source>
</evidence>
<dbReference type="EMBL" id="JACOPK010000003">
    <property type="protein sequence ID" value="MBC5695281.1"/>
    <property type="molecule type" value="Genomic_DNA"/>
</dbReference>
<evidence type="ECO:0000256" key="9">
    <source>
        <dbReference type="ARBA" id="ARBA00049861"/>
    </source>
</evidence>
<dbReference type="InterPro" id="IPR002125">
    <property type="entry name" value="CMP_dCMP_dom"/>
</dbReference>